<dbReference type="PANTHER" id="PTHR11669">
    <property type="entry name" value="REPLICATION FACTOR C / DNA POLYMERASE III GAMMA-TAU SUBUNIT"/>
    <property type="match status" value="1"/>
</dbReference>
<dbReference type="InterPro" id="IPR027417">
    <property type="entry name" value="P-loop_NTPase"/>
</dbReference>
<dbReference type="InterPro" id="IPR050238">
    <property type="entry name" value="DNA_Rep/Repair_Clamp_Loader"/>
</dbReference>
<gene>
    <name evidence="1" type="ORF">SAMN06295912_10116</name>
</gene>
<dbReference type="Gene3D" id="3.40.50.300">
    <property type="entry name" value="P-loop containing nucleotide triphosphate hydrolases"/>
    <property type="match status" value="1"/>
</dbReference>
<dbReference type="AlphaFoldDB" id="A0A239B9W4"/>
<organism evidence="1 2">
    <name type="scientific">Edaphosphingomonas laterariae</name>
    <dbReference type="NCBI Taxonomy" id="861865"/>
    <lineage>
        <taxon>Bacteria</taxon>
        <taxon>Pseudomonadati</taxon>
        <taxon>Pseudomonadota</taxon>
        <taxon>Alphaproteobacteria</taxon>
        <taxon>Sphingomonadales</taxon>
        <taxon>Rhizorhabdaceae</taxon>
        <taxon>Edaphosphingomonas</taxon>
    </lineage>
</organism>
<dbReference type="EMBL" id="FZOS01000001">
    <property type="protein sequence ID" value="SNS04736.1"/>
    <property type="molecule type" value="Genomic_DNA"/>
</dbReference>
<dbReference type="SUPFAM" id="SSF52540">
    <property type="entry name" value="P-loop containing nucleoside triphosphate hydrolases"/>
    <property type="match status" value="1"/>
</dbReference>
<dbReference type="PANTHER" id="PTHR11669:SF8">
    <property type="entry name" value="DNA POLYMERASE III SUBUNIT DELTA"/>
    <property type="match status" value="1"/>
</dbReference>
<dbReference type="Proteomes" id="UP000198281">
    <property type="component" value="Unassembled WGS sequence"/>
</dbReference>
<evidence type="ECO:0000313" key="2">
    <source>
        <dbReference type="Proteomes" id="UP000198281"/>
    </source>
</evidence>
<name>A0A239B9W4_9SPHN</name>
<reference evidence="2" key="1">
    <citation type="submission" date="2017-06" db="EMBL/GenBank/DDBJ databases">
        <authorList>
            <person name="Varghese N."/>
            <person name="Submissions S."/>
        </authorList>
    </citation>
    <scope>NUCLEOTIDE SEQUENCE [LARGE SCALE GENOMIC DNA]</scope>
    <source>
        <strain evidence="2">LNB2</strain>
    </source>
</reference>
<dbReference type="RefSeq" id="WP_089217571.1">
    <property type="nucleotide sequence ID" value="NZ_FZOS01000001.1"/>
</dbReference>
<sequence>MTPIGHREQLAAFRAAIGQGRMHHAWLLAGPQGVGKAMFAQAAAARYLAEGTDRPPAGPGLDVAEDHPTAKLIAAGSHPDYRQLARLPRDKTGDLARNITIDQVRGLQPFFSVTPSMSARRTVIIDAIDDLERPAANALLKNLEEPPADTLFLLVSHSPGRLLPTIRSRCRLLRFGALDDGDMGVALRRLLPGASDTEIAALVASGGGAPGRALRFAGLDISAIDSALLNLARDGDPSNAQRMALAKALALKAAQPRYEIFLERLPAFIAAQAKAREGAALARAIELWEKARRLAETAVRLSLDPQTTVFELATLVAALAPGADRAKA</sequence>
<evidence type="ECO:0000313" key="1">
    <source>
        <dbReference type="EMBL" id="SNS04736.1"/>
    </source>
</evidence>
<keyword evidence="2" id="KW-1185">Reference proteome</keyword>
<accession>A0A239B9W4</accession>
<dbReference type="OrthoDB" id="9811073at2"/>
<protein>
    <submittedName>
        <fullName evidence="1">DNA polymerase-3 subunit delta</fullName>
    </submittedName>
</protein>
<dbReference type="GO" id="GO:0006261">
    <property type="term" value="P:DNA-templated DNA replication"/>
    <property type="evidence" value="ECO:0007669"/>
    <property type="project" value="TreeGrafter"/>
</dbReference>
<dbReference type="GO" id="GO:0009360">
    <property type="term" value="C:DNA polymerase III complex"/>
    <property type="evidence" value="ECO:0007669"/>
    <property type="project" value="TreeGrafter"/>
</dbReference>
<dbReference type="Pfam" id="PF13177">
    <property type="entry name" value="DNA_pol3_delta2"/>
    <property type="match status" value="1"/>
</dbReference>
<proteinExistence type="predicted"/>